<dbReference type="EMBL" id="VFPM01000004">
    <property type="protein sequence ID" value="TQM57551.1"/>
    <property type="molecule type" value="Genomic_DNA"/>
</dbReference>
<evidence type="ECO:0000313" key="4">
    <source>
        <dbReference type="Proteomes" id="UP000316747"/>
    </source>
</evidence>
<dbReference type="PANTHER" id="PTHR48079">
    <property type="entry name" value="PROTEIN YEEZ"/>
    <property type="match status" value="1"/>
</dbReference>
<feature type="domain" description="NAD-dependent epimerase/dehydratase" evidence="1">
    <location>
        <begin position="1"/>
        <end position="228"/>
    </location>
</feature>
<keyword evidence="4" id="KW-1185">Reference proteome</keyword>
<protein>
    <submittedName>
        <fullName evidence="2">Nucleoside-diphosphate-sugar epimerase</fullName>
    </submittedName>
</protein>
<dbReference type="SUPFAM" id="SSF51735">
    <property type="entry name" value="NAD(P)-binding Rossmann-fold domains"/>
    <property type="match status" value="1"/>
</dbReference>
<reference evidence="2 4" key="1">
    <citation type="submission" date="2019-06" db="EMBL/GenBank/DDBJ databases">
        <title>Genome sequencing of plant associated microbes to promote plant fitness in Sorghum bicolor and Oryza sativa.</title>
        <authorList>
            <person name="Coleman-Derr D."/>
        </authorList>
    </citation>
    <scope>NUCLEOTIDE SEQUENCE [LARGE SCALE GENOMIC DNA]</scope>
    <source>
        <strain evidence="2 4">KV-663</strain>
    </source>
</reference>
<dbReference type="InterPro" id="IPR001509">
    <property type="entry name" value="Epimerase_deHydtase"/>
</dbReference>
<dbReference type="InterPro" id="IPR036291">
    <property type="entry name" value="NAD(P)-bd_dom_sf"/>
</dbReference>
<evidence type="ECO:0000313" key="3">
    <source>
        <dbReference type="EMBL" id="TQM61599.1"/>
    </source>
</evidence>
<dbReference type="Proteomes" id="UP000316747">
    <property type="component" value="Unassembled WGS sequence"/>
</dbReference>
<evidence type="ECO:0000259" key="1">
    <source>
        <dbReference type="Pfam" id="PF01370"/>
    </source>
</evidence>
<gene>
    <name evidence="3" type="ORF">FBY41_1610</name>
    <name evidence="2" type="ORF">FBY41_4379</name>
</gene>
<accession>A0A543HGT9</accession>
<dbReference type="AlphaFoldDB" id="A0A543HGT9"/>
<proteinExistence type="predicted"/>
<evidence type="ECO:0000313" key="2">
    <source>
        <dbReference type="EMBL" id="TQM57551.1"/>
    </source>
</evidence>
<name>A0A543HGT9_9MICO</name>
<dbReference type="Gene3D" id="3.40.50.720">
    <property type="entry name" value="NAD(P)-binding Rossmann-like Domain"/>
    <property type="match status" value="1"/>
</dbReference>
<dbReference type="GO" id="GO:0004029">
    <property type="term" value="F:aldehyde dehydrogenase (NAD+) activity"/>
    <property type="evidence" value="ECO:0007669"/>
    <property type="project" value="TreeGrafter"/>
</dbReference>
<organism evidence="2 4">
    <name type="scientific">Humibacillus xanthopallidus</name>
    <dbReference type="NCBI Taxonomy" id="412689"/>
    <lineage>
        <taxon>Bacteria</taxon>
        <taxon>Bacillati</taxon>
        <taxon>Actinomycetota</taxon>
        <taxon>Actinomycetes</taxon>
        <taxon>Micrococcales</taxon>
        <taxon>Intrasporangiaceae</taxon>
        <taxon>Humibacillus</taxon>
    </lineage>
</organism>
<dbReference type="InterPro" id="IPR051783">
    <property type="entry name" value="NAD(P)-dependent_oxidoreduct"/>
</dbReference>
<dbReference type="RefSeq" id="WP_260439797.1">
    <property type="nucleotide sequence ID" value="NZ_VFPM01000002.1"/>
</dbReference>
<dbReference type="GO" id="GO:0005737">
    <property type="term" value="C:cytoplasm"/>
    <property type="evidence" value="ECO:0007669"/>
    <property type="project" value="TreeGrafter"/>
</dbReference>
<dbReference type="Pfam" id="PF01370">
    <property type="entry name" value="Epimerase"/>
    <property type="match status" value="1"/>
</dbReference>
<comment type="caution">
    <text evidence="2">The sequence shown here is derived from an EMBL/GenBank/DDBJ whole genome shotgun (WGS) entry which is preliminary data.</text>
</comment>
<dbReference type="PANTHER" id="PTHR48079:SF6">
    <property type="entry name" value="NAD(P)-BINDING DOMAIN-CONTAINING PROTEIN-RELATED"/>
    <property type="match status" value="1"/>
</dbReference>
<dbReference type="EMBL" id="VFPM01000002">
    <property type="protein sequence ID" value="TQM61599.1"/>
    <property type="molecule type" value="Genomic_DNA"/>
</dbReference>
<sequence>MVTGGTGFVGSHVVVGLLAAGHEVRLLARRPERVQSALAPHGLADAVPPDDVVVGDVRDEALISQALDGCDAVVHAAAVFSVDPRRAAEVTATNLAATEAVLGRAVAAGCDPVVHISSTVALTRRGPSGPDLPLGDLEMPYAASKTESERVARRLQETGSPVVSVYPGGVYGPYDPHLGDQAARLVAVVRGRLPVWPAGGYHCVDVRDVAATVVGVIEAGRGPRRFVVPGHHVGGRELFGAVERAIARRRPHLTLPKAIAAQATAPIDAVNARLPASWHYPADREGVEITIRDTRLDDSPARTELHLQPRAWDDTIRDTITWLVDAGHLDERYRPAASATIPG</sequence>